<dbReference type="Gene3D" id="1.25.40.10">
    <property type="entry name" value="Tetratricopeptide repeat domain"/>
    <property type="match status" value="1"/>
</dbReference>
<dbReference type="InterPro" id="IPR051730">
    <property type="entry name" value="NASP-like"/>
</dbReference>
<protein>
    <recommendedName>
        <fullName evidence="5">Tetratricopeptide SHNi-TPR domain-containing protein</fullName>
    </recommendedName>
</protein>
<feature type="coiled-coil region" evidence="3">
    <location>
        <begin position="298"/>
        <end position="357"/>
    </location>
</feature>
<feature type="region of interest" description="Disordered" evidence="4">
    <location>
        <begin position="387"/>
        <end position="441"/>
    </location>
</feature>
<dbReference type="Proteomes" id="UP001147746">
    <property type="component" value="Unassembled WGS sequence"/>
</dbReference>
<dbReference type="GO" id="GO:0042393">
    <property type="term" value="F:histone binding"/>
    <property type="evidence" value="ECO:0007669"/>
    <property type="project" value="TreeGrafter"/>
</dbReference>
<dbReference type="GO" id="GO:0006335">
    <property type="term" value="P:DNA replication-dependent chromatin assembly"/>
    <property type="evidence" value="ECO:0007669"/>
    <property type="project" value="TreeGrafter"/>
</dbReference>
<dbReference type="InterPro" id="IPR019544">
    <property type="entry name" value="Tetratricopeptide_SHNi-TPR_dom"/>
</dbReference>
<feature type="compositionally biased region" description="Basic and acidic residues" evidence="4">
    <location>
        <begin position="431"/>
        <end position="441"/>
    </location>
</feature>
<gene>
    <name evidence="6" type="ORF">N7476_004052</name>
</gene>
<dbReference type="OrthoDB" id="5587616at2759"/>
<dbReference type="InterPro" id="IPR011990">
    <property type="entry name" value="TPR-like_helical_dom_sf"/>
</dbReference>
<feature type="compositionally biased region" description="Polar residues" evidence="4">
    <location>
        <begin position="89"/>
        <end position="104"/>
    </location>
</feature>
<keyword evidence="2" id="KW-0802">TPR repeat</keyword>
<reference evidence="6" key="2">
    <citation type="journal article" date="2023" name="IMA Fungus">
        <title>Comparative genomic study of the Penicillium genus elucidates a diverse pangenome and 15 lateral gene transfer events.</title>
        <authorList>
            <person name="Petersen C."/>
            <person name="Sorensen T."/>
            <person name="Nielsen M.R."/>
            <person name="Sondergaard T.E."/>
            <person name="Sorensen J.L."/>
            <person name="Fitzpatrick D.A."/>
            <person name="Frisvad J.C."/>
            <person name="Nielsen K.L."/>
        </authorList>
    </citation>
    <scope>NUCLEOTIDE SEQUENCE</scope>
    <source>
        <strain evidence="6">IBT 21472</strain>
    </source>
</reference>
<evidence type="ECO:0000256" key="2">
    <source>
        <dbReference type="ARBA" id="ARBA00022803"/>
    </source>
</evidence>
<dbReference type="PANTHER" id="PTHR15081">
    <property type="entry name" value="NUCLEAR AUTOANTIGENIC SPERM PROTEIN NASP -RELATED"/>
    <property type="match status" value="1"/>
</dbReference>
<evidence type="ECO:0000313" key="6">
    <source>
        <dbReference type="EMBL" id="KAJ5321050.1"/>
    </source>
</evidence>
<dbReference type="AlphaFoldDB" id="A0A9W9KWR3"/>
<name>A0A9W9KWR3_9EURO</name>
<organism evidence="6 7">
    <name type="scientific">Penicillium atrosanguineum</name>
    <dbReference type="NCBI Taxonomy" id="1132637"/>
    <lineage>
        <taxon>Eukaryota</taxon>
        <taxon>Fungi</taxon>
        <taxon>Dikarya</taxon>
        <taxon>Ascomycota</taxon>
        <taxon>Pezizomycotina</taxon>
        <taxon>Eurotiomycetes</taxon>
        <taxon>Eurotiomycetidae</taxon>
        <taxon>Eurotiales</taxon>
        <taxon>Aspergillaceae</taxon>
        <taxon>Penicillium</taxon>
    </lineage>
</organism>
<feature type="region of interest" description="Disordered" evidence="4">
    <location>
        <begin position="84"/>
        <end position="171"/>
    </location>
</feature>
<evidence type="ECO:0000256" key="4">
    <source>
        <dbReference type="SAM" id="MobiDB-lite"/>
    </source>
</evidence>
<evidence type="ECO:0000313" key="7">
    <source>
        <dbReference type="Proteomes" id="UP001147746"/>
    </source>
</evidence>
<dbReference type="Pfam" id="PF10516">
    <property type="entry name" value="SHNi-TPR"/>
    <property type="match status" value="1"/>
</dbReference>
<feature type="compositionally biased region" description="Acidic residues" evidence="4">
    <location>
        <begin position="149"/>
        <end position="171"/>
    </location>
</feature>
<evidence type="ECO:0000256" key="1">
    <source>
        <dbReference type="ARBA" id="ARBA00022737"/>
    </source>
</evidence>
<keyword evidence="3" id="KW-0175">Coiled coil</keyword>
<feature type="domain" description="Tetratricopeptide SHNi-TPR" evidence="5">
    <location>
        <begin position="218"/>
        <end position="255"/>
    </location>
</feature>
<keyword evidence="7" id="KW-1185">Reference proteome</keyword>
<proteinExistence type="predicted"/>
<evidence type="ECO:0000256" key="3">
    <source>
        <dbReference type="SAM" id="Coils"/>
    </source>
</evidence>
<accession>A0A9W9KWR3</accession>
<dbReference type="GO" id="GO:0005654">
    <property type="term" value="C:nucleoplasm"/>
    <property type="evidence" value="ECO:0007669"/>
    <property type="project" value="TreeGrafter"/>
</dbReference>
<dbReference type="PANTHER" id="PTHR15081:SF1">
    <property type="entry name" value="NUCLEAR AUTOANTIGENIC SPERM PROTEIN"/>
    <property type="match status" value="1"/>
</dbReference>
<reference evidence="6" key="1">
    <citation type="submission" date="2022-12" db="EMBL/GenBank/DDBJ databases">
        <authorList>
            <person name="Petersen C."/>
        </authorList>
    </citation>
    <scope>NUCLEOTIDE SEQUENCE</scope>
    <source>
        <strain evidence="6">IBT 21472</strain>
    </source>
</reference>
<dbReference type="GO" id="GO:0034080">
    <property type="term" value="P:CENP-A containing chromatin assembly"/>
    <property type="evidence" value="ECO:0007669"/>
    <property type="project" value="TreeGrafter"/>
</dbReference>
<comment type="caution">
    <text evidence="6">The sequence shown here is derived from an EMBL/GenBank/DDBJ whole genome shotgun (WGS) entry which is preliminary data.</text>
</comment>
<evidence type="ECO:0000259" key="5">
    <source>
        <dbReference type="Pfam" id="PF10516"/>
    </source>
</evidence>
<dbReference type="EMBL" id="JAPZBO010000003">
    <property type="protein sequence ID" value="KAJ5321050.1"/>
    <property type="molecule type" value="Genomic_DNA"/>
</dbReference>
<keyword evidence="1" id="KW-0677">Repeat</keyword>
<sequence length="441" mass="48062">MAEATSHASAAQDRRAQLDDLIASAAAKDATKDHNSASELYSQATELQAELNGELSAENADLLYAYGKSLFNVAVSKSDVLGTKVADPQPQSAPSVNATSTGSINAGEILAKDTISDAMTKNVPSGKEESTPSESAPSKPFFQFTGDENFVDSDSDDEENGEADGEEEEDDFANAFEVLDLARILYVKKLDGADESSTAKGKSTELPADVRHIKERLADTYDLQAEISLEAERFSDAVTDLRTSLDLRNSLFPFEDPSVAECHFKLSLALEFASVSEQGDEDDEKTKTVDEEMRKEAATQMERAIESCKVRMSQEEKKLEADKDMDEDKVTAAKRKIANVQEIIADMEQRLLDLRRSPVSIEQNNQSDEAMLKGILGQIVGHSPTDQKARLDAASKGATDLSSLVRRKPTKHAQQETATSKRPAEDESPEGETKRARVDDA</sequence>